<dbReference type="InterPro" id="IPR001623">
    <property type="entry name" value="DnaJ_domain"/>
</dbReference>
<protein>
    <recommendedName>
        <fullName evidence="1">J domain-containing protein</fullName>
    </recommendedName>
</protein>
<evidence type="ECO:0000259" key="1">
    <source>
        <dbReference type="PROSITE" id="PS50076"/>
    </source>
</evidence>
<dbReference type="Gene3D" id="1.10.287.110">
    <property type="entry name" value="DnaJ domain"/>
    <property type="match status" value="1"/>
</dbReference>
<proteinExistence type="predicted"/>
<dbReference type="CDD" id="cd06257">
    <property type="entry name" value="DnaJ"/>
    <property type="match status" value="1"/>
</dbReference>
<dbReference type="SMART" id="SM00271">
    <property type="entry name" value="DnaJ"/>
    <property type="match status" value="1"/>
</dbReference>
<dbReference type="InterPro" id="IPR036869">
    <property type="entry name" value="J_dom_sf"/>
</dbReference>
<organism evidence="2 3">
    <name type="scientific">Phytophthora oleae</name>
    <dbReference type="NCBI Taxonomy" id="2107226"/>
    <lineage>
        <taxon>Eukaryota</taxon>
        <taxon>Sar</taxon>
        <taxon>Stramenopiles</taxon>
        <taxon>Oomycota</taxon>
        <taxon>Peronosporomycetes</taxon>
        <taxon>Peronosporales</taxon>
        <taxon>Peronosporaceae</taxon>
        <taxon>Phytophthora</taxon>
    </lineage>
</organism>
<sequence>MRQQMLTANLDVEATMPLVQVCQHAHDNRPAQCLLLWFETSKTLNKRSAEDALVDAVALCKSFNGQVAALQQCVKQSAPHLRIGTGSELGVFQLCQFVGDGSNLPALVECASKLGRKHISPSIIVQVCAGASGAVKPHICFLEAQQKLRWMGQNAQIALCVGATGQGTIVPTNCALEMKNTARKLQFFTVPTAEFGGFVANLCRGATNVTAVIECVKLVPVRAFTASQVLRLCAASTMPAQVSEEKYSIALYPTSCASQALLIFQRLKSHSNGLDLSASAAAVHLCEQTTSDAPSKCLADTQQDRALSAKLRVQLCQRATTDSPLLCLRSLRKFVNAQRLDIYDAVLACRQTESLGPAGCVMELLKVSISVVGKVAARLCQAANNSEPARCFMASPAFYDDELKVLLCSQAESSAPASCVKSVITRFRNQPAIKVSLCQGATSAAPADCAVEAPLAMDETDVVELCRAAVSTAPAKCAQEIPASLRVPWHQVAHVCANATSTTPGRCLAHHVYRSRSLLHALDRKQLVLECRFAVARPAALGIAKASYNCPELRPMCPIQLELNVLDQYDDPMVESYNGIDVVYIRAAFTGSYDPEHEYIRRSQPVLQGPSYATIINGSAVFSNLLFTGAGEFMLTFRAGEHVTEEVARVLVHPDLAAEALQSRCDKLFTRFQCRATSPPHLRRDNNRNKLQKLLLPLKFQLNAISCADYWADNIGGLIFSGFSPPSHVLYTLPRPLYELFINMDVPHAEMSAYTLLGLKDGETSRTAIRRAYHQRSLEWHPDKWHALAATLPPIWQQELDGAYALITQAYDQLVKAPVKPQTST</sequence>
<keyword evidence="3" id="KW-1185">Reference proteome</keyword>
<dbReference type="Proteomes" id="UP001632037">
    <property type="component" value="Unassembled WGS sequence"/>
</dbReference>
<dbReference type="PROSITE" id="PS50076">
    <property type="entry name" value="DNAJ_2"/>
    <property type="match status" value="1"/>
</dbReference>
<comment type="caution">
    <text evidence="2">The sequence shown here is derived from an EMBL/GenBank/DDBJ whole genome shotgun (WGS) entry which is preliminary data.</text>
</comment>
<dbReference type="EMBL" id="JBIMZQ010000016">
    <property type="protein sequence ID" value="KAL3666628.1"/>
    <property type="molecule type" value="Genomic_DNA"/>
</dbReference>
<gene>
    <name evidence="2" type="ORF">V7S43_008250</name>
</gene>
<feature type="domain" description="J" evidence="1">
    <location>
        <begin position="752"/>
        <end position="825"/>
    </location>
</feature>
<dbReference type="AlphaFoldDB" id="A0ABD3FIP2"/>
<name>A0ABD3FIP2_9STRA</name>
<reference evidence="2 3" key="1">
    <citation type="submission" date="2024-09" db="EMBL/GenBank/DDBJ databases">
        <title>Genome sequencing and assembly of Phytophthora oleae, isolate VK10A, causative agent of rot of olive drupes.</title>
        <authorList>
            <person name="Conti Taguali S."/>
            <person name="Riolo M."/>
            <person name="La Spada F."/>
            <person name="Cacciola S.O."/>
            <person name="Dionisio G."/>
        </authorList>
    </citation>
    <scope>NUCLEOTIDE SEQUENCE [LARGE SCALE GENOMIC DNA]</scope>
    <source>
        <strain evidence="2 3">VK10A</strain>
    </source>
</reference>
<evidence type="ECO:0000313" key="2">
    <source>
        <dbReference type="EMBL" id="KAL3666628.1"/>
    </source>
</evidence>
<dbReference type="SUPFAM" id="SSF46565">
    <property type="entry name" value="Chaperone J-domain"/>
    <property type="match status" value="1"/>
</dbReference>
<accession>A0ABD3FIP2</accession>
<evidence type="ECO:0000313" key="3">
    <source>
        <dbReference type="Proteomes" id="UP001632037"/>
    </source>
</evidence>